<organism evidence="5 6">
    <name type="scientific">Trichinella britovi</name>
    <name type="common">Parasitic roundworm</name>
    <dbReference type="NCBI Taxonomy" id="45882"/>
    <lineage>
        <taxon>Eukaryota</taxon>
        <taxon>Metazoa</taxon>
        <taxon>Ecdysozoa</taxon>
        <taxon>Nematoda</taxon>
        <taxon>Enoplea</taxon>
        <taxon>Dorylaimia</taxon>
        <taxon>Trichinellida</taxon>
        <taxon>Trichinellidae</taxon>
        <taxon>Trichinella</taxon>
    </lineage>
</organism>
<comment type="caution">
    <text evidence="5">The sequence shown here is derived from an EMBL/GenBank/DDBJ whole genome shotgun (WGS) entry which is preliminary data.</text>
</comment>
<dbReference type="GO" id="GO:0102704">
    <property type="term" value="F:GDP-Man:Man(2)GlcNAc(2)-PP-Dol alpha-1,6-mannosyltransferase activity"/>
    <property type="evidence" value="ECO:0007669"/>
    <property type="project" value="UniProtKB-UniRule"/>
</dbReference>
<accession>A0A0V1CPV2</accession>
<keyword evidence="1 3" id="KW-0328">Glycosyltransferase</keyword>
<dbReference type="Pfam" id="PF00534">
    <property type="entry name" value="Glycos_transf_1"/>
    <property type="match status" value="1"/>
</dbReference>
<dbReference type="STRING" id="45882.A0A0V1CPV2"/>
<dbReference type="EC" id="2.4.1.132" evidence="3"/>
<protein>
    <recommendedName>
        <fullName evidence="3">Alpha-1,3/1,6-mannosyltransferase ALG2</fullName>
        <ecNumber evidence="3">2.4.1.132</ecNumber>
        <ecNumber evidence="3">2.4.1.257</ecNumber>
    </recommendedName>
    <alternativeName>
        <fullName evidence="3">GDP-Man:Man(1)GlcNAc(2)-PP-Dol alpha-1,3-mannosyltransferase</fullName>
    </alternativeName>
</protein>
<evidence type="ECO:0000256" key="1">
    <source>
        <dbReference type="ARBA" id="ARBA00022676"/>
    </source>
</evidence>
<dbReference type="UniPathway" id="UPA00378"/>
<comment type="catalytic activity">
    <reaction evidence="3">
        <text>an alpha-D-Man-(1-&gt;3)-beta-D-Man-(1-&gt;4)-beta-D-GlcNAc-(1-&gt;4)-alpha-D-GlcNAc-diphospho-di-trans,poly-cis-dolichol + GDP-alpha-D-mannose = an alpha-D-Man-(1-&gt;3)-[alpha-D-Man-(1-&gt;6)]-beta-D-Man-(1-&gt;4)-beta-D-GlcNAc-(1-&gt;4)-alpha-D-GlcNAc-diphospho-di-trans,poly-cis-dolichol + GDP + H(+)</text>
        <dbReference type="Rhea" id="RHEA:29519"/>
        <dbReference type="Rhea" id="RHEA-COMP:19513"/>
        <dbReference type="Rhea" id="RHEA-COMP:19515"/>
        <dbReference type="ChEBI" id="CHEBI:15378"/>
        <dbReference type="ChEBI" id="CHEBI:57527"/>
        <dbReference type="ChEBI" id="CHEBI:58189"/>
        <dbReference type="ChEBI" id="CHEBI:132510"/>
        <dbReference type="ChEBI" id="CHEBI:132511"/>
        <dbReference type="EC" id="2.4.1.257"/>
    </reaction>
    <physiologicalReaction direction="left-to-right" evidence="3">
        <dbReference type="Rhea" id="RHEA:29520"/>
    </physiologicalReaction>
</comment>
<keyword evidence="2 3" id="KW-0808">Transferase</keyword>
<gene>
    <name evidence="5" type="primary">ALG2</name>
    <name evidence="5" type="ORF">T03_1248</name>
</gene>
<dbReference type="Proteomes" id="UP000054653">
    <property type="component" value="Unassembled WGS sequence"/>
</dbReference>
<evidence type="ECO:0000313" key="5">
    <source>
        <dbReference type="EMBL" id="KRY50755.1"/>
    </source>
</evidence>
<keyword evidence="6" id="KW-1185">Reference proteome</keyword>
<dbReference type="EMBL" id="JYDI01000142">
    <property type="protein sequence ID" value="KRY50755.1"/>
    <property type="molecule type" value="Genomic_DNA"/>
</dbReference>
<feature type="non-terminal residue" evidence="5">
    <location>
        <position position="1"/>
    </location>
</feature>
<dbReference type="InterPro" id="IPR001296">
    <property type="entry name" value="Glyco_trans_1"/>
</dbReference>
<evidence type="ECO:0000256" key="3">
    <source>
        <dbReference type="RuleBase" id="RU367136"/>
    </source>
</evidence>
<proteinExistence type="inferred from homology"/>
<feature type="domain" description="Glycosyl transferase family 1" evidence="4">
    <location>
        <begin position="230"/>
        <end position="393"/>
    </location>
</feature>
<dbReference type="Gene3D" id="3.40.50.2000">
    <property type="entry name" value="Glycogen Phosphorylase B"/>
    <property type="match status" value="1"/>
</dbReference>
<comment type="pathway">
    <text evidence="3">Protein modification; protein glycosylation.</text>
</comment>
<reference evidence="5 6" key="1">
    <citation type="submission" date="2015-01" db="EMBL/GenBank/DDBJ databases">
        <title>Evolution of Trichinella species and genotypes.</title>
        <authorList>
            <person name="Korhonen P.K."/>
            <person name="Edoardo P."/>
            <person name="Giuseppe L.R."/>
            <person name="Gasser R.B."/>
        </authorList>
    </citation>
    <scope>NUCLEOTIDE SEQUENCE [LARGE SCALE GENOMIC DNA]</scope>
    <source>
        <strain evidence="5">ISS120</strain>
    </source>
</reference>
<comment type="function">
    <text evidence="3">Mannosylates Man(2)GlcNAc(2)-dolichol diphosphate and Man(1)GlcNAc(2)-dolichol diphosphate to form Man(3)GlcNAc(2)-dolichol diphosphate.</text>
</comment>
<dbReference type="AlphaFoldDB" id="A0A0V1CPV2"/>
<dbReference type="SUPFAM" id="SSF53756">
    <property type="entry name" value="UDP-Glycosyltransferase/glycogen phosphorylase"/>
    <property type="match status" value="1"/>
</dbReference>
<comment type="similarity">
    <text evidence="3">Belongs to the glycosyltransferase group 1 family.</text>
</comment>
<evidence type="ECO:0000256" key="2">
    <source>
        <dbReference type="ARBA" id="ARBA00022679"/>
    </source>
</evidence>
<comment type="catalytic activity">
    <reaction evidence="3">
        <text>a beta-D-Man-(1-&gt;4)-beta-D-GlcNAc-(1-&gt;4)-alpha-D-GlcNAc-diphospho-di-trans,poly-cis-dolichol + GDP-alpha-D-mannose = an alpha-D-Man-(1-&gt;3)-beta-D-Man-(1-&gt;4)-beta-D-GlcNAc-(1-&gt;4)-alpha-D-GlcNAc-diphospho-di-trans,poly-cis-dolichol + GDP + H(+)</text>
        <dbReference type="Rhea" id="RHEA:29515"/>
        <dbReference type="Rhea" id="RHEA-COMP:19511"/>
        <dbReference type="Rhea" id="RHEA-COMP:19513"/>
        <dbReference type="ChEBI" id="CHEBI:15378"/>
        <dbReference type="ChEBI" id="CHEBI:57527"/>
        <dbReference type="ChEBI" id="CHEBI:58189"/>
        <dbReference type="ChEBI" id="CHEBI:58472"/>
        <dbReference type="ChEBI" id="CHEBI:132510"/>
        <dbReference type="EC" id="2.4.1.132"/>
    </reaction>
    <physiologicalReaction direction="left-to-right" evidence="3">
        <dbReference type="Rhea" id="RHEA:29516"/>
    </physiologicalReaction>
</comment>
<dbReference type="PANTHER" id="PTHR45918">
    <property type="entry name" value="ALPHA-1,3/1,6-MANNOSYLTRANSFERASE ALG2"/>
    <property type="match status" value="1"/>
</dbReference>
<dbReference type="OrthoDB" id="448893at2759"/>
<dbReference type="GO" id="GO:0004378">
    <property type="term" value="F:GDP-Man:Man(1)GlcNAc(2)-PP-Dol alpha-1,3-mannosyltransferase activity"/>
    <property type="evidence" value="ECO:0007669"/>
    <property type="project" value="UniProtKB-UniRule"/>
</dbReference>
<name>A0A0V1CPV2_TRIBR</name>
<dbReference type="InterPro" id="IPR027054">
    <property type="entry name" value="ALG2"/>
</dbReference>
<dbReference type="PANTHER" id="PTHR45918:SF1">
    <property type="entry name" value="ALPHA-1,3_1,6-MANNOSYLTRANSFERASE ALG2"/>
    <property type="match status" value="1"/>
</dbReference>
<feature type="non-terminal residue" evidence="5">
    <location>
        <position position="708"/>
    </location>
</feature>
<dbReference type="GO" id="GO:0005789">
    <property type="term" value="C:endoplasmic reticulum membrane"/>
    <property type="evidence" value="ECO:0007669"/>
    <property type="project" value="UniProtKB-SubCell"/>
</dbReference>
<evidence type="ECO:0000259" key="4">
    <source>
        <dbReference type="Pfam" id="PF00534"/>
    </source>
</evidence>
<comment type="subcellular location">
    <subcellularLocation>
        <location evidence="3">Endoplasmic reticulum membrane</location>
        <topology evidence="3">Single-pass membrane protein</topology>
    </subcellularLocation>
</comment>
<sequence length="708" mass="81968">LRLSNLALARRAICQKLIVESFAIMKILAAHPDFAYGGGDFHFYDLICAMKEEGHEIYLATMCCDKYWMGFMKPSKSSSSDCLIVESCCIPGDWFHPMIYTALKAFMKWGRQFDMLLLDNCASSAPIFKLLFNAPIFFLFFFPRSLIVKSDNFFQNLYSLELSWIEGWCFSFCDMLPIISRFSTRTLHQRHNDISLRRCPLFHPCLPSITIQSLDKVSDDQVSYTISGAFFLSLNRISPEKNHELAVEAFHCLKLLVPESVWNSVQLIIVGNYVERFVQCREYMEKLKCLIQKLELNEKVKIISNADEVQKKYFLQNCTALLYTPPEEHFGLGVLEGMYFSKPVIASTKGGPVEIITNGKDGLLMKADAQTFANGMAKVLLDDRQLDELKKNKALELKIQHIRHVLKMDGRHEIVLNNAHFLKLKMQASCVDEKKSSNSAGLIHLDLGFLKEKMIRLIENHKSDVQWKNVKPCLAIPAEKEPYRISQRFESFAQMERFSEALLGFPANMSLEFDNEEEKIEAHFKELQLYLLELEKQEIVRKQSELLFLLEDMWLRNKITEVIDKQLNLMEIKEKCRTKVEEETVDNDADGHFDTSFCASKRNQLAEVLLRLSKEHDRIMEDHEIEKRRELEENIEFQIEIEKFNCNCIFEKIQHHPINCCGTAPSTPINHFTSMLHKTKTNLNKLCCWCKSELTKLASICFLKSGKL</sequence>
<evidence type="ECO:0000313" key="6">
    <source>
        <dbReference type="Proteomes" id="UP000054653"/>
    </source>
</evidence>
<dbReference type="EC" id="2.4.1.257" evidence="3"/>